<dbReference type="Gene3D" id="3.30.559.10">
    <property type="entry name" value="Chloramphenicol acetyltransferase-like domain"/>
    <property type="match status" value="2"/>
</dbReference>
<name>Q5AR15_EMENI</name>
<gene>
    <name evidence="5" type="ORF">ANIA_09265</name>
</gene>
<evidence type="ECO:0000313" key="5">
    <source>
        <dbReference type="EMBL" id="CBF87285.1"/>
    </source>
</evidence>
<sequence length="514" mass="56649">MQHHSAMDYQEVCKLTALERIGPKGWLRYVFPFQLQDNYDLNEVARVVQAGYDALVKRIPVVGCEAVPDPESRQAGVLKFQRQEDQDSAGIVVKDLRNSFPSSYAELKAKAFPLAAFDAETLCRRSVWPVAGERLPISLVQANFIQGGLLLTWCIFHMAGDGKSFYLWTKIWAEECRKAQGLDIIEPFHLSDAVWKDRERVTQPSGKNPGKPEDHPEYTLLPFTPPGAPPKMTSPSHRGQVFYFSKESLAALKAEASPANATQPSDQPWVSTNDALSALVWRTVMAVQSPLETLEGDPVSIFNIAIDGRARTSPKVHPDTLGCFLEYVSVSAPIRKMLSELNIADLAVLIRKSLLRADENFTDDVVTLVDKLEDVDRLVPTAFLDVPGFNCVQTSWTGFELYGLDWGSLLGHTIQAVRSPHVGVINGGQVVLPVLPDGGMEVIVGVEESCLDRLLKDPLLTRFGIASCQPSWGIRCYLTANCARNHVKSDEGVPARASSDRLTFVAAHKLAAAK</sequence>
<dbReference type="eggNOG" id="ENOG502T20N">
    <property type="taxonomic scope" value="Eukaryota"/>
</dbReference>
<dbReference type="PANTHER" id="PTHR31642">
    <property type="entry name" value="TRICHOTHECENE 3-O-ACETYLTRANSFERASE"/>
    <property type="match status" value="1"/>
</dbReference>
<dbReference type="GO" id="GO:0016747">
    <property type="term" value="F:acyltransferase activity, transferring groups other than amino-acyl groups"/>
    <property type="evidence" value="ECO:0000318"/>
    <property type="project" value="GO_Central"/>
</dbReference>
<dbReference type="GeneID" id="2867849"/>
<dbReference type="GO" id="GO:0044550">
    <property type="term" value="P:secondary metabolite biosynthetic process"/>
    <property type="evidence" value="ECO:0000318"/>
    <property type="project" value="GO_Central"/>
</dbReference>
<dbReference type="InterPro" id="IPR023213">
    <property type="entry name" value="CAT-like_dom_sf"/>
</dbReference>
<reference evidence="6" key="1">
    <citation type="journal article" date="2005" name="Nature">
        <title>Sequencing of Aspergillus nidulans and comparative analysis with A. fumigatus and A. oryzae.</title>
        <authorList>
            <person name="Galagan J.E."/>
            <person name="Calvo S.E."/>
            <person name="Cuomo C."/>
            <person name="Ma L.J."/>
            <person name="Wortman J.R."/>
            <person name="Batzoglou S."/>
            <person name="Lee S.I."/>
            <person name="Basturkmen M."/>
            <person name="Spevak C.C."/>
            <person name="Clutterbuck J."/>
            <person name="Kapitonov V."/>
            <person name="Jurka J."/>
            <person name="Scazzocchio C."/>
            <person name="Farman M."/>
            <person name="Butler J."/>
            <person name="Purcell S."/>
            <person name="Harris S."/>
            <person name="Braus G.H."/>
            <person name="Draht O."/>
            <person name="Busch S."/>
            <person name="D'Enfert C."/>
            <person name="Bouchier C."/>
            <person name="Goldman G.H."/>
            <person name="Bell-Pedersen D."/>
            <person name="Griffiths-Jones S."/>
            <person name="Doonan J.H."/>
            <person name="Yu J."/>
            <person name="Vienken K."/>
            <person name="Pain A."/>
            <person name="Freitag M."/>
            <person name="Selker E.U."/>
            <person name="Archer D.B."/>
            <person name="Penalva M.A."/>
            <person name="Oakley B.R."/>
            <person name="Momany M."/>
            <person name="Tanaka T."/>
            <person name="Kumagai T."/>
            <person name="Asai K."/>
            <person name="Machida M."/>
            <person name="Nierman W.C."/>
            <person name="Denning D.W."/>
            <person name="Caddick M."/>
            <person name="Hynes M."/>
            <person name="Paoletti M."/>
            <person name="Fischer R."/>
            <person name="Miller B."/>
            <person name="Dyer P."/>
            <person name="Sachs M.S."/>
            <person name="Osmani S.A."/>
            <person name="Birren B.W."/>
        </authorList>
    </citation>
    <scope>NUCLEOTIDE SEQUENCE [LARGE SCALE GENOMIC DNA]</scope>
    <source>
        <strain evidence="6">FGSC A4 / ATCC 38163 / CBS 112.46 / NRRL 194 / M139</strain>
    </source>
</reference>
<reference evidence="6" key="2">
    <citation type="journal article" date="2009" name="Fungal Genet. Biol.">
        <title>The 2008 update of the Aspergillus nidulans genome annotation: a community effort.</title>
        <authorList>
            <person name="Wortman J.R."/>
            <person name="Gilsenan J.M."/>
            <person name="Joardar V."/>
            <person name="Deegan J."/>
            <person name="Clutterbuck J."/>
            <person name="Andersen M.R."/>
            <person name="Archer D."/>
            <person name="Bencina M."/>
            <person name="Braus G."/>
            <person name="Coutinho P."/>
            <person name="von Dohren H."/>
            <person name="Doonan J."/>
            <person name="Driessen A.J."/>
            <person name="Durek P."/>
            <person name="Espeso E."/>
            <person name="Fekete E."/>
            <person name="Flipphi M."/>
            <person name="Estrada C.G."/>
            <person name="Geysens S."/>
            <person name="Goldman G."/>
            <person name="de Groot P.W."/>
            <person name="Hansen K."/>
            <person name="Harris S.D."/>
            <person name="Heinekamp T."/>
            <person name="Helmstaedt K."/>
            <person name="Henrissat B."/>
            <person name="Hofmann G."/>
            <person name="Homan T."/>
            <person name="Horio T."/>
            <person name="Horiuchi H."/>
            <person name="James S."/>
            <person name="Jones M."/>
            <person name="Karaffa L."/>
            <person name="Karanyi Z."/>
            <person name="Kato M."/>
            <person name="Keller N."/>
            <person name="Kelly D.E."/>
            <person name="Kiel J.A."/>
            <person name="Kim J.M."/>
            <person name="van der Klei I.J."/>
            <person name="Klis F.M."/>
            <person name="Kovalchuk A."/>
            <person name="Krasevec N."/>
            <person name="Kubicek C.P."/>
            <person name="Liu B."/>
            <person name="Maccabe A."/>
            <person name="Meyer V."/>
            <person name="Mirabito P."/>
            <person name="Miskei M."/>
            <person name="Mos M."/>
            <person name="Mullins J."/>
            <person name="Nelson D.R."/>
            <person name="Nielsen J."/>
            <person name="Oakley B.R."/>
            <person name="Osmani S.A."/>
            <person name="Pakula T."/>
            <person name="Paszewski A."/>
            <person name="Paulsen I."/>
            <person name="Pilsyk S."/>
            <person name="Pocsi I."/>
            <person name="Punt P.J."/>
            <person name="Ram A.F."/>
            <person name="Ren Q."/>
            <person name="Robellet X."/>
            <person name="Robson G."/>
            <person name="Seiboth B."/>
            <person name="van Solingen P."/>
            <person name="Specht T."/>
            <person name="Sun J."/>
            <person name="Taheri-Talesh N."/>
            <person name="Takeshita N."/>
            <person name="Ussery D."/>
            <person name="vanKuyk P.A."/>
            <person name="Visser H."/>
            <person name="van de Vondervoort P.J."/>
            <person name="de Vries R.P."/>
            <person name="Walton J."/>
            <person name="Xiang X."/>
            <person name="Xiong Y."/>
            <person name="Zeng A.P."/>
            <person name="Brandt B.W."/>
            <person name="Cornell M.J."/>
            <person name="van den Hondel C.A."/>
            <person name="Visser J."/>
            <person name="Oliver S.G."/>
            <person name="Turner G."/>
        </authorList>
    </citation>
    <scope>GENOME REANNOTATION</scope>
    <source>
        <strain evidence="6">FGSC A4 / ATCC 38163 / CBS 112.46 / NRRL 194 / M139</strain>
    </source>
</reference>
<evidence type="ECO:0000259" key="4">
    <source>
        <dbReference type="Pfam" id="PF22664"/>
    </source>
</evidence>
<feature type="region of interest" description="Disordered" evidence="3">
    <location>
        <begin position="199"/>
        <end position="219"/>
    </location>
</feature>
<dbReference type="Proteomes" id="UP000000560">
    <property type="component" value="Chromosome VIII"/>
</dbReference>
<dbReference type="InParanoid" id="Q5AR15"/>
<accession>C8VQA9</accession>
<dbReference type="OMA" id="VPHVGCI"/>
<keyword evidence="1" id="KW-0808">Transferase</keyword>
<dbReference type="KEGG" id="ani:ANIA_09265"/>
<evidence type="ECO:0000313" key="6">
    <source>
        <dbReference type="Proteomes" id="UP000000560"/>
    </source>
</evidence>
<evidence type="ECO:0000256" key="2">
    <source>
        <dbReference type="ARBA" id="ARBA00023315"/>
    </source>
</evidence>
<keyword evidence="6" id="KW-1185">Reference proteome</keyword>
<dbReference type="InterPro" id="IPR050317">
    <property type="entry name" value="Plant_Fungal_Acyltransferase"/>
</dbReference>
<protein>
    <recommendedName>
        <fullName evidence="4">Trichothecene 3-O-acetyltransferase-like N-terminal domain-containing protein</fullName>
    </recommendedName>
</protein>
<dbReference type="OrthoDB" id="1862401at2759"/>
<evidence type="ECO:0000256" key="3">
    <source>
        <dbReference type="SAM" id="MobiDB-lite"/>
    </source>
</evidence>
<keyword evidence="2" id="KW-0012">Acyltransferase</keyword>
<dbReference type="Pfam" id="PF22664">
    <property type="entry name" value="TRI-like_N"/>
    <property type="match status" value="1"/>
</dbReference>
<accession>Q5AR15</accession>
<dbReference type="PANTHER" id="PTHR31642:SF310">
    <property type="entry name" value="FATTY ALCOHOL:CAFFEOYL-COA ACYLTRANSFERASE"/>
    <property type="match status" value="1"/>
</dbReference>
<feature type="domain" description="Trichothecene 3-O-acetyltransferase-like N-terminal" evidence="4">
    <location>
        <begin position="30"/>
        <end position="161"/>
    </location>
</feature>
<organism evidence="5 6">
    <name type="scientific">Emericella nidulans (strain FGSC A4 / ATCC 38163 / CBS 112.46 / NRRL 194 / M139)</name>
    <name type="common">Aspergillus nidulans</name>
    <dbReference type="NCBI Taxonomy" id="227321"/>
    <lineage>
        <taxon>Eukaryota</taxon>
        <taxon>Fungi</taxon>
        <taxon>Dikarya</taxon>
        <taxon>Ascomycota</taxon>
        <taxon>Pezizomycotina</taxon>
        <taxon>Eurotiomycetes</taxon>
        <taxon>Eurotiomycetidae</taxon>
        <taxon>Eurotiales</taxon>
        <taxon>Aspergillaceae</taxon>
        <taxon>Aspergillus</taxon>
        <taxon>Aspergillus subgen. Nidulantes</taxon>
    </lineage>
</organism>
<dbReference type="InterPro" id="IPR054710">
    <property type="entry name" value="Tri101-like_N"/>
</dbReference>
<dbReference type="RefSeq" id="XP_682534.1">
    <property type="nucleotide sequence ID" value="XM_677442.1"/>
</dbReference>
<proteinExistence type="predicted"/>
<dbReference type="AlphaFoldDB" id="Q5AR15"/>
<dbReference type="HOGENOM" id="CLU_026450_4_0_1"/>
<evidence type="ECO:0000256" key="1">
    <source>
        <dbReference type="ARBA" id="ARBA00022679"/>
    </source>
</evidence>
<dbReference type="EMBL" id="BN001308">
    <property type="protein sequence ID" value="CBF87285.1"/>
    <property type="molecule type" value="Genomic_DNA"/>
</dbReference>